<dbReference type="Proteomes" id="UP000184330">
    <property type="component" value="Unassembled WGS sequence"/>
</dbReference>
<dbReference type="Pfam" id="PF00072">
    <property type="entry name" value="Response_reg"/>
    <property type="match status" value="1"/>
</dbReference>
<dbReference type="EC" id="2.7.13.3" evidence="2"/>
<dbReference type="InterPro" id="IPR011006">
    <property type="entry name" value="CheY-like_superfamily"/>
</dbReference>
<dbReference type="InterPro" id="IPR001789">
    <property type="entry name" value="Sig_transdc_resp-reg_receiver"/>
</dbReference>
<organism evidence="10 11">
    <name type="scientific">Phialocephala subalpina</name>
    <dbReference type="NCBI Taxonomy" id="576137"/>
    <lineage>
        <taxon>Eukaryota</taxon>
        <taxon>Fungi</taxon>
        <taxon>Dikarya</taxon>
        <taxon>Ascomycota</taxon>
        <taxon>Pezizomycotina</taxon>
        <taxon>Leotiomycetes</taxon>
        <taxon>Helotiales</taxon>
        <taxon>Mollisiaceae</taxon>
        <taxon>Phialocephala</taxon>
        <taxon>Phialocephala fortinii species complex</taxon>
    </lineage>
</organism>
<protein>
    <recommendedName>
        <fullName evidence="2">histidine kinase</fullName>
        <ecNumber evidence="2">2.7.13.3</ecNumber>
    </recommendedName>
</protein>
<dbReference type="PANTHER" id="PTHR43047">
    <property type="entry name" value="TWO-COMPONENT HISTIDINE PROTEIN KINASE"/>
    <property type="match status" value="1"/>
</dbReference>
<feature type="modified residue" description="4-aspartylphosphate" evidence="6">
    <location>
        <position position="828"/>
    </location>
</feature>
<dbReference type="AlphaFoldDB" id="A0A1L7WEH7"/>
<dbReference type="CDD" id="cd00082">
    <property type="entry name" value="HisKA"/>
    <property type="match status" value="1"/>
</dbReference>
<dbReference type="GO" id="GO:0000155">
    <property type="term" value="F:phosphorelay sensor kinase activity"/>
    <property type="evidence" value="ECO:0007669"/>
    <property type="project" value="InterPro"/>
</dbReference>
<evidence type="ECO:0000256" key="7">
    <source>
        <dbReference type="SAM" id="MobiDB-lite"/>
    </source>
</evidence>
<feature type="region of interest" description="Disordered" evidence="7">
    <location>
        <begin position="731"/>
        <end position="756"/>
    </location>
</feature>
<dbReference type="InterPro" id="IPR004358">
    <property type="entry name" value="Sig_transdc_His_kin-like_C"/>
</dbReference>
<evidence type="ECO:0000256" key="6">
    <source>
        <dbReference type="PROSITE-ProRule" id="PRU00169"/>
    </source>
</evidence>
<evidence type="ECO:0000256" key="1">
    <source>
        <dbReference type="ARBA" id="ARBA00000085"/>
    </source>
</evidence>
<keyword evidence="3 6" id="KW-0597">Phosphoprotein</keyword>
<evidence type="ECO:0000256" key="2">
    <source>
        <dbReference type="ARBA" id="ARBA00012438"/>
    </source>
</evidence>
<evidence type="ECO:0000256" key="3">
    <source>
        <dbReference type="ARBA" id="ARBA00022553"/>
    </source>
</evidence>
<dbReference type="FunFam" id="1.10.287.130:FF:000100">
    <property type="entry name" value="Sensor histidine kinase/response regulator"/>
    <property type="match status" value="1"/>
</dbReference>
<dbReference type="Gene3D" id="3.30.565.10">
    <property type="entry name" value="Histidine kinase-like ATPase, C-terminal domain"/>
    <property type="match status" value="1"/>
</dbReference>
<dbReference type="Gene3D" id="1.10.287.130">
    <property type="match status" value="1"/>
</dbReference>
<dbReference type="SUPFAM" id="SSF52172">
    <property type="entry name" value="CheY-like"/>
    <property type="match status" value="1"/>
</dbReference>
<dbReference type="GO" id="GO:0005886">
    <property type="term" value="C:plasma membrane"/>
    <property type="evidence" value="ECO:0007669"/>
    <property type="project" value="TreeGrafter"/>
</dbReference>
<dbReference type="InterPro" id="IPR036097">
    <property type="entry name" value="HisK_dim/P_sf"/>
</dbReference>
<evidence type="ECO:0000313" key="10">
    <source>
        <dbReference type="EMBL" id="CZR51171.1"/>
    </source>
</evidence>
<gene>
    <name evidence="10" type="ORF">PAC_01046</name>
</gene>
<feature type="domain" description="Response regulatory" evidence="9">
    <location>
        <begin position="769"/>
        <end position="897"/>
    </location>
</feature>
<dbReference type="STRING" id="576137.A0A1L7WEH7"/>
<keyword evidence="4" id="KW-0808">Transferase</keyword>
<keyword evidence="11" id="KW-1185">Reference proteome</keyword>
<accession>A0A1L7WEH7</accession>
<dbReference type="SUPFAM" id="SSF55874">
    <property type="entry name" value="ATPase domain of HSP90 chaperone/DNA topoisomerase II/histidine kinase"/>
    <property type="match status" value="1"/>
</dbReference>
<evidence type="ECO:0000256" key="5">
    <source>
        <dbReference type="ARBA" id="ARBA00022777"/>
    </source>
</evidence>
<dbReference type="PROSITE" id="PS50110">
    <property type="entry name" value="RESPONSE_REGULATORY"/>
    <property type="match status" value="1"/>
</dbReference>
<dbReference type="SMART" id="SM00387">
    <property type="entry name" value="HATPase_c"/>
    <property type="match status" value="1"/>
</dbReference>
<dbReference type="PROSITE" id="PS50109">
    <property type="entry name" value="HIS_KIN"/>
    <property type="match status" value="1"/>
</dbReference>
<dbReference type="SMART" id="SM00448">
    <property type="entry name" value="REC"/>
    <property type="match status" value="1"/>
</dbReference>
<dbReference type="InterPro" id="IPR036890">
    <property type="entry name" value="HATPase_C_sf"/>
</dbReference>
<dbReference type="EMBL" id="FJOG01000001">
    <property type="protein sequence ID" value="CZR51171.1"/>
    <property type="molecule type" value="Genomic_DNA"/>
</dbReference>
<evidence type="ECO:0000256" key="4">
    <source>
        <dbReference type="ARBA" id="ARBA00022679"/>
    </source>
</evidence>
<evidence type="ECO:0000259" key="9">
    <source>
        <dbReference type="PROSITE" id="PS50110"/>
    </source>
</evidence>
<dbReference type="Gene3D" id="3.40.50.2300">
    <property type="match status" value="1"/>
</dbReference>
<dbReference type="OrthoDB" id="60033at2759"/>
<dbReference type="GO" id="GO:0009927">
    <property type="term" value="F:histidine phosphotransfer kinase activity"/>
    <property type="evidence" value="ECO:0007669"/>
    <property type="project" value="TreeGrafter"/>
</dbReference>
<sequence>MTASISMDCGMHEILQQHPDAFESRPCGPRTYKPLRQRARVRFAGEIKSPSPSRAVGVEEMDTTSAGETPEHDDLLDRNTLCLPDFAGNAILHGGDNGFKDVLRQYFPSLESNASERLVNLKSKLREASTHDFWGILMEEMCDITGSQCGFVAKRMLVDDQDSAVEMPELGEPGSCLMGVAFYINNGIDVKEMYRDYRYHAYGTPCAHMRHDKIFIVPEKLTNFTPNNPNPMPWKQSEAFIGLPLFHEGKCFAHFGMIWSSEGATKRKLGWPFIEMFLHSLEDMILQRILEGRGFAKDSASPHSTPAKVIPLSAITASQSLKPYARSLSHELRTPMQGVVGMLDIMYSTVLDAIANQPSDHVRTVFKDLKNHIEVVQDSSRRAVEAADNVVHAYDMNMQMPETPLTPNDVDIIKGMVTPSLESERQSPPMSRKRERSNELDFCPGPPMKRMFTMAEAENLRTYYPDGIITDGPAISITETAPSTKPPSEVSVTESEPRCSPLLSPAFSSSTLRRIITRDFLRSLVNEALRNGHPTSEVHNETDLGEKIDVKTIGSRGEVQDRTIYLEIESDVPEVIITEEQHLQFALQKLVDNAIKFTEHGSIRITVKISRGPQVVEIWVVDTGCGISEESKSNLFKPHFQQDSSISRSRDGLGLSLFNAKAQVRKNLGGDVTLERSDTEGPSKGSEFLIRLPISTLEVGPTDTALVGASPPPTYCHPLCRSWSEPAISSDKTLDASTSTLPTRSNPPKQAARKRQSFNPKLAVEYPLNILIAEDNAINRNVAVGSLNKLGYSNANITVTFDGLEAVKVFEASLSKPPAERFTAVLMDIWMPNMDGYEATRKIVDLSRVNGHSTKVIAVTADVTGESAERAKAAGMESFLAKPYKVADIERLIVENFDRYC</sequence>
<proteinExistence type="predicted"/>
<dbReference type="Pfam" id="PF02518">
    <property type="entry name" value="HATPase_c"/>
    <property type="match status" value="1"/>
</dbReference>
<dbReference type="InterPro" id="IPR003594">
    <property type="entry name" value="HATPase_dom"/>
</dbReference>
<feature type="region of interest" description="Disordered" evidence="7">
    <location>
        <begin position="420"/>
        <end position="447"/>
    </location>
</feature>
<comment type="catalytic activity">
    <reaction evidence="1">
        <text>ATP + protein L-histidine = ADP + protein N-phospho-L-histidine.</text>
        <dbReference type="EC" id="2.7.13.3"/>
    </reaction>
</comment>
<dbReference type="InterPro" id="IPR005467">
    <property type="entry name" value="His_kinase_dom"/>
</dbReference>
<dbReference type="PANTHER" id="PTHR43047:SF2">
    <property type="entry name" value="HISTIDINE KINASE M7"/>
    <property type="match status" value="1"/>
</dbReference>
<dbReference type="InterPro" id="IPR003661">
    <property type="entry name" value="HisK_dim/P_dom"/>
</dbReference>
<feature type="compositionally biased region" description="Polar residues" evidence="7">
    <location>
        <begin position="735"/>
        <end position="748"/>
    </location>
</feature>
<feature type="domain" description="Histidine kinase" evidence="8">
    <location>
        <begin position="564"/>
        <end position="696"/>
    </location>
</feature>
<feature type="region of interest" description="Disordered" evidence="7">
    <location>
        <begin position="48"/>
        <end position="73"/>
    </location>
</feature>
<name>A0A1L7WEH7_9HELO</name>
<reference evidence="10 11" key="1">
    <citation type="submission" date="2016-03" db="EMBL/GenBank/DDBJ databases">
        <authorList>
            <person name="Ploux O."/>
        </authorList>
    </citation>
    <scope>NUCLEOTIDE SEQUENCE [LARGE SCALE GENOMIC DNA]</scope>
    <source>
        <strain evidence="10 11">UAMH 11012</strain>
    </source>
</reference>
<keyword evidence="5 10" id="KW-0418">Kinase</keyword>
<dbReference type="SUPFAM" id="SSF47384">
    <property type="entry name" value="Homodimeric domain of signal transducing histidine kinase"/>
    <property type="match status" value="1"/>
</dbReference>
<dbReference type="PRINTS" id="PR00344">
    <property type="entry name" value="BCTRLSENSOR"/>
</dbReference>
<evidence type="ECO:0000313" key="11">
    <source>
        <dbReference type="Proteomes" id="UP000184330"/>
    </source>
</evidence>
<evidence type="ECO:0000259" key="8">
    <source>
        <dbReference type="PROSITE" id="PS50109"/>
    </source>
</evidence>
<dbReference type="CDD" id="cd17546">
    <property type="entry name" value="REC_hyHK_CKI1_RcsC-like"/>
    <property type="match status" value="1"/>
</dbReference>